<organism evidence="1 2">
    <name type="scientific">Thalassotalea loyana</name>
    <dbReference type="NCBI Taxonomy" id="280483"/>
    <lineage>
        <taxon>Bacteria</taxon>
        <taxon>Pseudomonadati</taxon>
        <taxon>Pseudomonadota</taxon>
        <taxon>Gammaproteobacteria</taxon>
        <taxon>Alteromonadales</taxon>
        <taxon>Colwelliaceae</taxon>
        <taxon>Thalassotalea</taxon>
    </lineage>
</organism>
<reference evidence="1 2" key="1">
    <citation type="submission" date="2023-03" db="EMBL/GenBank/DDBJ databases">
        <title>Thalassotalea loyana LMG 22536T draft genome sequence.</title>
        <authorList>
            <person name="Sawabe T."/>
        </authorList>
    </citation>
    <scope>NUCLEOTIDE SEQUENCE [LARGE SCALE GENOMIC DNA]</scope>
    <source>
        <strain evidence="1 2">LMG 22536</strain>
    </source>
</reference>
<keyword evidence="2" id="KW-1185">Reference proteome</keyword>
<dbReference type="RefSeq" id="WP_284300540.1">
    <property type="nucleotide sequence ID" value="NZ_BSSV01000008.1"/>
</dbReference>
<evidence type="ECO:0000313" key="1">
    <source>
        <dbReference type="EMBL" id="GLX86968.1"/>
    </source>
</evidence>
<dbReference type="EMBL" id="BSSV01000008">
    <property type="protein sequence ID" value="GLX86968.1"/>
    <property type="molecule type" value="Genomic_DNA"/>
</dbReference>
<sequence length="164" mass="19000">MQYFYRFLRTKDDGSHLSELKNQIRFYIEEDCNIKRDFTENSPIVKMKGVGEKAQVTFGMTDKNDVMYAYEFFGQPDRILARISLDYLINELGVSLNVDQQMNTGFSKYLLGKYHGERIVIPDAKVEVLSLGGWKPKGSDTFDMYIRDFYCISPAKYSPLLANI</sequence>
<dbReference type="Proteomes" id="UP001157134">
    <property type="component" value="Unassembled WGS sequence"/>
</dbReference>
<accession>A0ABQ6HFW5</accession>
<evidence type="ECO:0000313" key="2">
    <source>
        <dbReference type="Proteomes" id="UP001157134"/>
    </source>
</evidence>
<protein>
    <submittedName>
        <fullName evidence="1">Uncharacterized protein</fullName>
    </submittedName>
</protein>
<proteinExistence type="predicted"/>
<comment type="caution">
    <text evidence="1">The sequence shown here is derived from an EMBL/GenBank/DDBJ whole genome shotgun (WGS) entry which is preliminary data.</text>
</comment>
<gene>
    <name evidence="1" type="ORF">tloyanaT_32210</name>
</gene>
<name>A0ABQ6HFW5_9GAMM</name>